<organism evidence="2 3">
    <name type="scientific">Westerdykella ornata</name>
    <dbReference type="NCBI Taxonomy" id="318751"/>
    <lineage>
        <taxon>Eukaryota</taxon>
        <taxon>Fungi</taxon>
        <taxon>Dikarya</taxon>
        <taxon>Ascomycota</taxon>
        <taxon>Pezizomycotina</taxon>
        <taxon>Dothideomycetes</taxon>
        <taxon>Pleosporomycetidae</taxon>
        <taxon>Pleosporales</taxon>
        <taxon>Sporormiaceae</taxon>
        <taxon>Westerdykella</taxon>
    </lineage>
</organism>
<dbReference type="InterPro" id="IPR019783">
    <property type="entry name" value="SDO1/SBDS_N"/>
</dbReference>
<evidence type="ECO:0000259" key="1">
    <source>
        <dbReference type="Pfam" id="PF01172"/>
    </source>
</evidence>
<evidence type="ECO:0000313" key="3">
    <source>
        <dbReference type="Proteomes" id="UP000800097"/>
    </source>
</evidence>
<dbReference type="Pfam" id="PF01172">
    <property type="entry name" value="SBDS_N"/>
    <property type="match status" value="1"/>
</dbReference>
<reference evidence="2" key="1">
    <citation type="journal article" date="2020" name="Stud. Mycol.">
        <title>101 Dothideomycetes genomes: a test case for predicting lifestyles and emergence of pathogens.</title>
        <authorList>
            <person name="Haridas S."/>
            <person name="Albert R."/>
            <person name="Binder M."/>
            <person name="Bloem J."/>
            <person name="Labutti K."/>
            <person name="Salamov A."/>
            <person name="Andreopoulos B."/>
            <person name="Baker S."/>
            <person name="Barry K."/>
            <person name="Bills G."/>
            <person name="Bluhm B."/>
            <person name="Cannon C."/>
            <person name="Castanera R."/>
            <person name="Culley D."/>
            <person name="Daum C."/>
            <person name="Ezra D."/>
            <person name="Gonzalez J."/>
            <person name="Henrissat B."/>
            <person name="Kuo A."/>
            <person name="Liang C."/>
            <person name="Lipzen A."/>
            <person name="Lutzoni F."/>
            <person name="Magnuson J."/>
            <person name="Mondo S."/>
            <person name="Nolan M."/>
            <person name="Ohm R."/>
            <person name="Pangilinan J."/>
            <person name="Park H.-J."/>
            <person name="Ramirez L."/>
            <person name="Alfaro M."/>
            <person name="Sun H."/>
            <person name="Tritt A."/>
            <person name="Yoshinaga Y."/>
            <person name="Zwiers L.-H."/>
            <person name="Turgeon B."/>
            <person name="Goodwin S."/>
            <person name="Spatafora J."/>
            <person name="Crous P."/>
            <person name="Grigoriev I."/>
        </authorList>
    </citation>
    <scope>NUCLEOTIDE SEQUENCE</scope>
    <source>
        <strain evidence="2">CBS 379.55</strain>
    </source>
</reference>
<evidence type="ECO:0000313" key="2">
    <source>
        <dbReference type="EMBL" id="KAF2273397.1"/>
    </source>
</evidence>
<sequence>MTRGNAHQVKVHYRGKSDDYLIFVENAQIVKDWLKDRSIPLAQVVNGFKIFVTHKQGNQGNFDGASDAQLNSEFGTHKAEEVIAQILEKGTIIETENPGRVASRNLTQGSLVSHN</sequence>
<gene>
    <name evidence="2" type="ORF">EI97DRAFT_444926</name>
</gene>
<dbReference type="Proteomes" id="UP000800097">
    <property type="component" value="Unassembled WGS sequence"/>
</dbReference>
<accession>A0A6A6JAV6</accession>
<dbReference type="OrthoDB" id="2567806at2759"/>
<dbReference type="SUPFAM" id="SSF89895">
    <property type="entry name" value="FYSH domain"/>
    <property type="match status" value="1"/>
</dbReference>
<protein>
    <submittedName>
        <fullName evidence="2">Shwachman-Bodian-diamond syndrome protein</fullName>
    </submittedName>
</protein>
<proteinExistence type="predicted"/>
<dbReference type="Gene3D" id="3.30.1250.10">
    <property type="entry name" value="Ribosome maturation protein SBDS, N-terminal domain"/>
    <property type="match status" value="1"/>
</dbReference>
<dbReference type="EMBL" id="ML986510">
    <property type="protein sequence ID" value="KAF2273397.1"/>
    <property type="molecule type" value="Genomic_DNA"/>
</dbReference>
<dbReference type="InterPro" id="IPR036786">
    <property type="entry name" value="Ribosome_mat_SBDS_N_sf"/>
</dbReference>
<dbReference type="GeneID" id="54553108"/>
<keyword evidence="3" id="KW-1185">Reference proteome</keyword>
<feature type="domain" description="Ribosome maturation protein SDO1/SBDS N-terminal" evidence="1">
    <location>
        <begin position="8"/>
        <end position="98"/>
    </location>
</feature>
<name>A0A6A6JAV6_WESOR</name>
<dbReference type="AlphaFoldDB" id="A0A6A6JAV6"/>
<dbReference type="RefSeq" id="XP_033650936.1">
    <property type="nucleotide sequence ID" value="XM_033799933.1"/>
</dbReference>